<dbReference type="EMBL" id="JBBMQS010000002">
    <property type="protein sequence ID" value="MEM5496783.1"/>
    <property type="molecule type" value="Genomic_DNA"/>
</dbReference>
<evidence type="ECO:0000256" key="1">
    <source>
        <dbReference type="SAM" id="SignalP"/>
    </source>
</evidence>
<proteinExistence type="predicted"/>
<keyword evidence="3" id="KW-1185">Reference proteome</keyword>
<dbReference type="InterPro" id="IPR009003">
    <property type="entry name" value="Peptidase_S1_PA"/>
</dbReference>
<dbReference type="Proteomes" id="UP001461163">
    <property type="component" value="Unassembled WGS sequence"/>
</dbReference>
<accession>A0ABU9SSD0</accession>
<protein>
    <submittedName>
        <fullName evidence="2">Serine protease</fullName>
    </submittedName>
</protein>
<reference evidence="2 3" key="1">
    <citation type="submission" date="2024-03" db="EMBL/GenBank/DDBJ databases">
        <title>Community enrichment and isolation of bacterial strains for fucoidan degradation.</title>
        <authorList>
            <person name="Sichert A."/>
        </authorList>
    </citation>
    <scope>NUCLEOTIDE SEQUENCE [LARGE SCALE GENOMIC DNA]</scope>
    <source>
        <strain evidence="2 3">AS12</strain>
    </source>
</reference>
<evidence type="ECO:0000313" key="2">
    <source>
        <dbReference type="EMBL" id="MEM5496783.1"/>
    </source>
</evidence>
<evidence type="ECO:0000313" key="3">
    <source>
        <dbReference type="Proteomes" id="UP001461163"/>
    </source>
</evidence>
<dbReference type="Pfam" id="PF13365">
    <property type="entry name" value="Trypsin_2"/>
    <property type="match status" value="1"/>
</dbReference>
<organism evidence="2 3">
    <name type="scientific">Paraglaciecola mesophila</name>
    <dbReference type="NCBI Taxonomy" id="197222"/>
    <lineage>
        <taxon>Bacteria</taxon>
        <taxon>Pseudomonadati</taxon>
        <taxon>Pseudomonadota</taxon>
        <taxon>Gammaproteobacteria</taxon>
        <taxon>Alteromonadales</taxon>
        <taxon>Alteromonadaceae</taxon>
        <taxon>Paraglaciecola</taxon>
    </lineage>
</organism>
<dbReference type="GO" id="GO:0006508">
    <property type="term" value="P:proteolysis"/>
    <property type="evidence" value="ECO:0007669"/>
    <property type="project" value="UniProtKB-KW"/>
</dbReference>
<dbReference type="GO" id="GO:0008233">
    <property type="term" value="F:peptidase activity"/>
    <property type="evidence" value="ECO:0007669"/>
    <property type="project" value="UniProtKB-KW"/>
</dbReference>
<feature type="chain" id="PRO_5045766841" evidence="1">
    <location>
        <begin position="22"/>
        <end position="551"/>
    </location>
</feature>
<gene>
    <name evidence="2" type="ORF">WNY77_05200</name>
</gene>
<feature type="signal peptide" evidence="1">
    <location>
        <begin position="1"/>
        <end position="21"/>
    </location>
</feature>
<keyword evidence="2" id="KW-0378">Hydrolase</keyword>
<name>A0ABU9SSD0_9ALTE</name>
<keyword evidence="2" id="KW-0645">Protease</keyword>
<dbReference type="RefSeq" id="WP_342881099.1">
    <property type="nucleotide sequence ID" value="NZ_JBBMQS010000002.1"/>
</dbReference>
<dbReference type="SUPFAM" id="SSF50494">
    <property type="entry name" value="Trypsin-like serine proteases"/>
    <property type="match status" value="1"/>
</dbReference>
<sequence length="551" mass="59415">MKKVIKWIALVLVLNAATSHADTSLRERAQSLRHNVVSVNAKMTNTNQQGFAWVIGERDEYLYLVTASHVIEGANPGDKLKALTVRFFRDGNTVHTAQVVAGDSKGLDLAVLKIAMPSRAPWLYAAADITAISPQSKVTYIGKAADWHVGEQFGQIERVNIPTNPYDASAVGLELDVGTSGAPLIGELGIIGLIVTDSSHQTGVISLAEIKDVVTSRSLPWGLRPWVSPPYTLDGVWAARAPNIPDNIRLTFTPSDDTMHYDYTVEFPTSPRSNIGVGVVDGDEVRLWQSMPSAKTSHGTFKIHGPKEGNVTEAIVMDGFITDGDVGPTQVRMVKQNSASDDDRAVAWMKANPSDFNRMFSKYPPAINAQKNGADDDEAFSALGEDEQLTVMGGMAQGMMLRAGLMRLAELGLTNIKLAIDGRCYSATGALTSTSAQQQVDTLLKSLADDATQQFGKHYEPCNLTQVTSAKETKVNSGEFDFSAELAQPKRILSGLAPDATLSVRGDCLLLEGKLPSPVHKMMLANMLQDLAETLSAKSKKALTPCDQTTS</sequence>
<comment type="caution">
    <text evidence="2">The sequence shown here is derived from an EMBL/GenBank/DDBJ whole genome shotgun (WGS) entry which is preliminary data.</text>
</comment>
<keyword evidence="1" id="KW-0732">Signal</keyword>
<dbReference type="Gene3D" id="2.40.10.120">
    <property type="match status" value="1"/>
</dbReference>